<reference evidence="2" key="1">
    <citation type="submission" date="2020-08" db="EMBL/GenBank/DDBJ databases">
        <title>Multicomponent nature underlies the extraordinary mechanical properties of spider dragline silk.</title>
        <authorList>
            <person name="Kono N."/>
            <person name="Nakamura H."/>
            <person name="Mori M."/>
            <person name="Yoshida Y."/>
            <person name="Ohtoshi R."/>
            <person name="Malay A.D."/>
            <person name="Moran D.A.P."/>
            <person name="Tomita M."/>
            <person name="Numata K."/>
            <person name="Arakawa K."/>
        </authorList>
    </citation>
    <scope>NUCLEOTIDE SEQUENCE</scope>
</reference>
<protein>
    <submittedName>
        <fullName evidence="2">Uncharacterized protein</fullName>
    </submittedName>
</protein>
<dbReference type="EMBL" id="BMAU01021206">
    <property type="protein sequence ID" value="GFX99108.1"/>
    <property type="molecule type" value="Genomic_DNA"/>
</dbReference>
<evidence type="ECO:0000313" key="2">
    <source>
        <dbReference type="EMBL" id="GFX99108.1"/>
    </source>
</evidence>
<comment type="caution">
    <text evidence="2">The sequence shown here is derived from an EMBL/GenBank/DDBJ whole genome shotgun (WGS) entry which is preliminary data.</text>
</comment>
<keyword evidence="3" id="KW-1185">Reference proteome</keyword>
<dbReference type="AlphaFoldDB" id="A0A8X6V985"/>
<accession>A0A8X6V985</accession>
<organism evidence="2 3">
    <name type="scientific">Trichonephila clavipes</name>
    <name type="common">Golden silk orbweaver</name>
    <name type="synonym">Nephila clavipes</name>
    <dbReference type="NCBI Taxonomy" id="2585209"/>
    <lineage>
        <taxon>Eukaryota</taxon>
        <taxon>Metazoa</taxon>
        <taxon>Ecdysozoa</taxon>
        <taxon>Arthropoda</taxon>
        <taxon>Chelicerata</taxon>
        <taxon>Arachnida</taxon>
        <taxon>Araneae</taxon>
        <taxon>Araneomorphae</taxon>
        <taxon>Entelegynae</taxon>
        <taxon>Araneoidea</taxon>
        <taxon>Nephilidae</taxon>
        <taxon>Trichonephila</taxon>
    </lineage>
</organism>
<evidence type="ECO:0000313" key="3">
    <source>
        <dbReference type="Proteomes" id="UP000887159"/>
    </source>
</evidence>
<feature type="region of interest" description="Disordered" evidence="1">
    <location>
        <begin position="1"/>
        <end position="25"/>
    </location>
</feature>
<gene>
    <name evidence="2" type="ORF">TNCV_2492891</name>
</gene>
<sequence length="70" mass="7846">MLSANGNQDSQPTETFFQPTSDTSETAPCHILLTNQRKANFEPRSSEDNKTRAGIQLSIFPQYALMRTDP</sequence>
<name>A0A8X6V985_TRICX</name>
<proteinExistence type="predicted"/>
<evidence type="ECO:0000256" key="1">
    <source>
        <dbReference type="SAM" id="MobiDB-lite"/>
    </source>
</evidence>
<dbReference type="Proteomes" id="UP000887159">
    <property type="component" value="Unassembled WGS sequence"/>
</dbReference>